<dbReference type="RefSeq" id="WP_282011064.1">
    <property type="nucleotide sequence ID" value="NZ_OX336137.1"/>
</dbReference>
<proteinExistence type="predicted"/>
<evidence type="ECO:0000256" key="1">
    <source>
        <dbReference type="SAM" id="MobiDB-lite"/>
    </source>
</evidence>
<feature type="region of interest" description="Disordered" evidence="1">
    <location>
        <begin position="76"/>
        <end position="99"/>
    </location>
</feature>
<sequence>MAKIEVQTYFYDLVHCKDKILSCFDRFDEQYGDDERGSLVAGIKEMEDGELVNLLINIQRLASGFQDIQALMTQAEEDELQASISGEDEEEDEDEDDEI</sequence>
<name>A0ABN8VWK1_9BACT</name>
<accession>A0ABN8VWK1</accession>
<organism evidence="2 3">
    <name type="scientific">Nitrospina watsonii</name>
    <dbReference type="NCBI Taxonomy" id="1323948"/>
    <lineage>
        <taxon>Bacteria</taxon>
        <taxon>Pseudomonadati</taxon>
        <taxon>Nitrospinota/Tectimicrobiota group</taxon>
        <taxon>Nitrospinota</taxon>
        <taxon>Nitrospinia</taxon>
        <taxon>Nitrospinales</taxon>
        <taxon>Nitrospinaceae</taxon>
        <taxon>Nitrospina</taxon>
    </lineage>
</organism>
<protein>
    <submittedName>
        <fullName evidence="2">Uncharacterized protein</fullName>
    </submittedName>
</protein>
<evidence type="ECO:0000313" key="3">
    <source>
        <dbReference type="Proteomes" id="UP001157733"/>
    </source>
</evidence>
<dbReference type="EMBL" id="OX336137">
    <property type="protein sequence ID" value="CAI2718157.1"/>
    <property type="molecule type" value="Genomic_DNA"/>
</dbReference>
<reference evidence="2 3" key="1">
    <citation type="submission" date="2022-09" db="EMBL/GenBank/DDBJ databases">
        <authorList>
            <person name="Kop L."/>
        </authorList>
    </citation>
    <scope>NUCLEOTIDE SEQUENCE [LARGE SCALE GENOMIC DNA]</scope>
    <source>
        <strain evidence="2 3">347</strain>
    </source>
</reference>
<evidence type="ECO:0000313" key="2">
    <source>
        <dbReference type="EMBL" id="CAI2718157.1"/>
    </source>
</evidence>
<dbReference type="Proteomes" id="UP001157733">
    <property type="component" value="Chromosome"/>
</dbReference>
<keyword evidence="3" id="KW-1185">Reference proteome</keyword>
<gene>
    <name evidence="2" type="ORF">NSPWAT_1298</name>
</gene>